<keyword evidence="4" id="KW-0547">Nucleotide-binding</keyword>
<dbReference type="InterPro" id="IPR050299">
    <property type="entry name" value="YjjX_NTPase"/>
</dbReference>
<dbReference type="GO" id="GO:0046872">
    <property type="term" value="F:metal ion binding"/>
    <property type="evidence" value="ECO:0007669"/>
    <property type="project" value="UniProtKB-KW"/>
</dbReference>
<dbReference type="Proteomes" id="UP000011650">
    <property type="component" value="Unassembled WGS sequence"/>
</dbReference>
<evidence type="ECO:0000256" key="9">
    <source>
        <dbReference type="ARBA" id="ARBA00038901"/>
    </source>
</evidence>
<dbReference type="PANTHER" id="PTHR34699">
    <property type="match status" value="1"/>
</dbReference>
<accession>M0NXF5</accession>
<dbReference type="PATRIC" id="fig|1227482.3.peg.1162"/>
<evidence type="ECO:0000313" key="14">
    <source>
        <dbReference type="Proteomes" id="UP000011650"/>
    </source>
</evidence>
<evidence type="ECO:0000256" key="5">
    <source>
        <dbReference type="ARBA" id="ARBA00022801"/>
    </source>
</evidence>
<comment type="catalytic activity">
    <reaction evidence="10">
        <text>ITP + H2O = IDP + phosphate + H(+)</text>
        <dbReference type="Rhea" id="RHEA:28330"/>
        <dbReference type="ChEBI" id="CHEBI:15377"/>
        <dbReference type="ChEBI" id="CHEBI:15378"/>
        <dbReference type="ChEBI" id="CHEBI:43474"/>
        <dbReference type="ChEBI" id="CHEBI:58280"/>
        <dbReference type="ChEBI" id="CHEBI:61402"/>
        <dbReference type="EC" id="3.6.1.73"/>
    </reaction>
</comment>
<proteinExistence type="predicted"/>
<evidence type="ECO:0000256" key="1">
    <source>
        <dbReference type="ARBA" id="ARBA00001936"/>
    </source>
</evidence>
<evidence type="ECO:0000256" key="3">
    <source>
        <dbReference type="ARBA" id="ARBA00022723"/>
    </source>
</evidence>
<dbReference type="Gene3D" id="3.90.950.10">
    <property type="match status" value="1"/>
</dbReference>
<comment type="catalytic activity">
    <reaction evidence="11">
        <text>XTP + H2O = XDP + phosphate + H(+)</text>
        <dbReference type="Rhea" id="RHEA:28406"/>
        <dbReference type="ChEBI" id="CHEBI:15377"/>
        <dbReference type="ChEBI" id="CHEBI:15378"/>
        <dbReference type="ChEBI" id="CHEBI:43474"/>
        <dbReference type="ChEBI" id="CHEBI:59884"/>
        <dbReference type="ChEBI" id="CHEBI:61314"/>
        <dbReference type="EC" id="3.6.1.73"/>
    </reaction>
</comment>
<dbReference type="GO" id="GO:0009117">
    <property type="term" value="P:nucleotide metabolic process"/>
    <property type="evidence" value="ECO:0007669"/>
    <property type="project" value="UniProtKB-KW"/>
</dbReference>
<evidence type="ECO:0000256" key="11">
    <source>
        <dbReference type="ARBA" id="ARBA00048781"/>
    </source>
</evidence>
<keyword evidence="3" id="KW-0479">Metal-binding</keyword>
<dbReference type="AlphaFoldDB" id="M0NXF5"/>
<evidence type="ECO:0000256" key="10">
    <source>
        <dbReference type="ARBA" id="ARBA00048174"/>
    </source>
</evidence>
<reference evidence="13 14" key="1">
    <citation type="journal article" date="2014" name="PLoS Genet.">
        <title>Phylogenetically driven sequencing of extremely halophilic archaea reveals strategies for static and dynamic osmo-response.</title>
        <authorList>
            <person name="Becker E.A."/>
            <person name="Seitzer P.M."/>
            <person name="Tritt A."/>
            <person name="Larsen D."/>
            <person name="Krusor M."/>
            <person name="Yao A.I."/>
            <person name="Wu D."/>
            <person name="Madern D."/>
            <person name="Eisen J.A."/>
            <person name="Darling A.E."/>
            <person name="Facciotti M.T."/>
        </authorList>
    </citation>
    <scope>NUCLEOTIDE SEQUENCE [LARGE SCALE GENOMIC DNA]</scope>
    <source>
        <strain evidence="13 14">DSM 21995</strain>
    </source>
</reference>
<dbReference type="GO" id="GO:0103023">
    <property type="term" value="F:ITPase activity"/>
    <property type="evidence" value="ECO:0007669"/>
    <property type="project" value="UniProtKB-EC"/>
</dbReference>
<gene>
    <name evidence="13" type="ORF">C469_05782</name>
</gene>
<keyword evidence="6" id="KW-0460">Magnesium</keyword>
<dbReference type="EC" id="3.6.1.73" evidence="9"/>
<dbReference type="GO" id="GO:0000166">
    <property type="term" value="F:nucleotide binding"/>
    <property type="evidence" value="ECO:0007669"/>
    <property type="project" value="UniProtKB-KW"/>
</dbReference>
<name>M0NXF5_9EURY</name>
<dbReference type="SUPFAM" id="SSF52972">
    <property type="entry name" value="ITPase-like"/>
    <property type="match status" value="1"/>
</dbReference>
<comment type="caution">
    <text evidence="13">The sequence shown here is derived from an EMBL/GenBank/DDBJ whole genome shotgun (WGS) entry which is preliminary data.</text>
</comment>
<dbReference type="STRING" id="1227482.C469_05782"/>
<keyword evidence="8" id="KW-0464">Manganese</keyword>
<feature type="domain" description="Non-canonical purine NTP phosphatase/PRRC1" evidence="12">
    <location>
        <begin position="6"/>
        <end position="186"/>
    </location>
</feature>
<evidence type="ECO:0000259" key="12">
    <source>
        <dbReference type="Pfam" id="PF01931"/>
    </source>
</evidence>
<dbReference type="PANTHER" id="PTHR34699:SF2">
    <property type="entry name" value="NON-CANONICAL PURINE NTP PHOSPHATASE_PRRC1 DOMAIN-CONTAINING PROTEIN"/>
    <property type="match status" value="1"/>
</dbReference>
<keyword evidence="14" id="KW-1185">Reference proteome</keyword>
<dbReference type="InterPro" id="IPR029001">
    <property type="entry name" value="ITPase-like_fam"/>
</dbReference>
<evidence type="ECO:0000256" key="2">
    <source>
        <dbReference type="ARBA" id="ARBA00001946"/>
    </source>
</evidence>
<comment type="cofactor">
    <cofactor evidence="1">
        <name>Mn(2+)</name>
        <dbReference type="ChEBI" id="CHEBI:29035"/>
    </cofactor>
</comment>
<protein>
    <recommendedName>
        <fullName evidence="9">inosine/xanthosine triphosphatase</fullName>
        <ecNumber evidence="9">3.6.1.73</ecNumber>
    </recommendedName>
</protein>
<evidence type="ECO:0000313" key="13">
    <source>
        <dbReference type="EMBL" id="EMA61939.1"/>
    </source>
</evidence>
<evidence type="ECO:0000256" key="8">
    <source>
        <dbReference type="ARBA" id="ARBA00023211"/>
    </source>
</evidence>
<dbReference type="InterPro" id="IPR026533">
    <property type="entry name" value="NTPase/PRRC1"/>
</dbReference>
<keyword evidence="5" id="KW-0378">Hydrolase</keyword>
<evidence type="ECO:0000256" key="6">
    <source>
        <dbReference type="ARBA" id="ARBA00022842"/>
    </source>
</evidence>
<organism evidence="13 14">
    <name type="scientific">Halorubrum lipolyticum DSM 21995</name>
    <dbReference type="NCBI Taxonomy" id="1227482"/>
    <lineage>
        <taxon>Archaea</taxon>
        <taxon>Methanobacteriati</taxon>
        <taxon>Methanobacteriota</taxon>
        <taxon>Stenosarchaea group</taxon>
        <taxon>Halobacteria</taxon>
        <taxon>Halobacteriales</taxon>
        <taxon>Haloferacaceae</taxon>
        <taxon>Halorubrum</taxon>
    </lineage>
</organism>
<dbReference type="Pfam" id="PF01931">
    <property type="entry name" value="NTPase_I-T"/>
    <property type="match status" value="1"/>
</dbReference>
<evidence type="ECO:0000256" key="7">
    <source>
        <dbReference type="ARBA" id="ARBA00023080"/>
    </source>
</evidence>
<comment type="cofactor">
    <cofactor evidence="2">
        <name>Mg(2+)</name>
        <dbReference type="ChEBI" id="CHEBI:18420"/>
    </cofactor>
</comment>
<dbReference type="EMBL" id="AOJG01000013">
    <property type="protein sequence ID" value="EMA61939.1"/>
    <property type="molecule type" value="Genomic_DNA"/>
</dbReference>
<sequence>MRVGVGSGNPVKRRAVERALGIAGESDSEPGLLDGLSESPEAVAVEAVPVPSGVSEQPTGHAETIAGAENRAAAVLDAEPDACDLAVGIEGGVAGFDGANGLFLVMWAAVADGSRVGRGAGPSLELPGPVAARIEDGEELGPVMDDVLDTNGVARRGGAAGALTNGRVDRADALATAVAGAFGPFVSDLY</sequence>
<evidence type="ECO:0000256" key="4">
    <source>
        <dbReference type="ARBA" id="ARBA00022741"/>
    </source>
</evidence>
<dbReference type="GO" id="GO:0006772">
    <property type="term" value="P:thiamine metabolic process"/>
    <property type="evidence" value="ECO:0007669"/>
    <property type="project" value="TreeGrafter"/>
</dbReference>
<keyword evidence="7" id="KW-0546">Nucleotide metabolism</keyword>